<dbReference type="KEGG" id="scn:Solca_0148"/>
<keyword evidence="3" id="KW-1185">Reference proteome</keyword>
<dbReference type="SUPFAM" id="SSF54593">
    <property type="entry name" value="Glyoxalase/Bleomycin resistance protein/Dihydroxybiphenyl dioxygenase"/>
    <property type="match status" value="1"/>
</dbReference>
<proteinExistence type="predicted"/>
<dbReference type="Gene3D" id="3.10.180.10">
    <property type="entry name" value="2,3-Dihydroxybiphenyl 1,2-Dioxygenase, domain 1"/>
    <property type="match status" value="1"/>
</dbReference>
<dbReference type="PANTHER" id="PTHR33990">
    <property type="entry name" value="PROTEIN YJDN-RELATED"/>
    <property type="match status" value="1"/>
</dbReference>
<dbReference type="AlphaFoldDB" id="H8KXK6"/>
<dbReference type="InterPro" id="IPR028973">
    <property type="entry name" value="PhnB-like"/>
</dbReference>
<dbReference type="Proteomes" id="UP000007590">
    <property type="component" value="Chromosome"/>
</dbReference>
<dbReference type="STRING" id="929556.Solca_0148"/>
<name>H8KXK6_SOLCM</name>
<accession>H8KXK6</accession>
<evidence type="ECO:0000259" key="1">
    <source>
        <dbReference type="Pfam" id="PF00903"/>
    </source>
</evidence>
<dbReference type="RefSeq" id="WP_014678530.1">
    <property type="nucleotide sequence ID" value="NC_017770.1"/>
</dbReference>
<evidence type="ECO:0000313" key="2">
    <source>
        <dbReference type="EMBL" id="AFD05302.1"/>
    </source>
</evidence>
<dbReference type="CDD" id="cd06588">
    <property type="entry name" value="PhnB_like"/>
    <property type="match status" value="1"/>
</dbReference>
<reference evidence="2" key="1">
    <citation type="submission" date="2012-02" db="EMBL/GenBank/DDBJ databases">
        <title>The complete genome of Solitalea canadensis DSM 3403.</title>
        <authorList>
            <consortium name="US DOE Joint Genome Institute (JGI-PGF)"/>
            <person name="Lucas S."/>
            <person name="Copeland A."/>
            <person name="Lapidus A."/>
            <person name="Glavina del Rio T."/>
            <person name="Dalin E."/>
            <person name="Tice H."/>
            <person name="Bruce D."/>
            <person name="Goodwin L."/>
            <person name="Pitluck S."/>
            <person name="Peters L."/>
            <person name="Ovchinnikova G."/>
            <person name="Lu M."/>
            <person name="Kyrpides N."/>
            <person name="Mavromatis K."/>
            <person name="Ivanova N."/>
            <person name="Brettin T."/>
            <person name="Detter J.C."/>
            <person name="Han C."/>
            <person name="Larimer F."/>
            <person name="Land M."/>
            <person name="Hauser L."/>
            <person name="Markowitz V."/>
            <person name="Cheng J.-F."/>
            <person name="Hugenholtz P."/>
            <person name="Woyke T."/>
            <person name="Wu D."/>
            <person name="Spring S."/>
            <person name="Schroeder M."/>
            <person name="Kopitz M."/>
            <person name="Brambilla E."/>
            <person name="Klenk H.-P."/>
            <person name="Eisen J.A."/>
        </authorList>
    </citation>
    <scope>NUCLEOTIDE SEQUENCE</scope>
    <source>
        <strain evidence="2">DSM 3403</strain>
    </source>
</reference>
<dbReference type="InterPro" id="IPR029068">
    <property type="entry name" value="Glyas_Bleomycin-R_OHBP_Dase"/>
</dbReference>
<dbReference type="EMBL" id="CP003349">
    <property type="protein sequence ID" value="AFD05302.1"/>
    <property type="molecule type" value="Genomic_DNA"/>
</dbReference>
<evidence type="ECO:0000313" key="3">
    <source>
        <dbReference type="Proteomes" id="UP000007590"/>
    </source>
</evidence>
<gene>
    <name evidence="2" type="ordered locus">Solca_0148</name>
</gene>
<feature type="domain" description="Glyoxalase/fosfomycin resistance/dioxygenase" evidence="1">
    <location>
        <begin position="10"/>
        <end position="135"/>
    </location>
</feature>
<organism evidence="2 3">
    <name type="scientific">Solitalea canadensis (strain ATCC 29591 / DSM 3403 / JCM 21819 / LMG 8368 / NBRC 15130 / NCIMB 12057 / USAM 9D)</name>
    <name type="common">Flexibacter canadensis</name>
    <dbReference type="NCBI Taxonomy" id="929556"/>
    <lineage>
        <taxon>Bacteria</taxon>
        <taxon>Pseudomonadati</taxon>
        <taxon>Bacteroidota</taxon>
        <taxon>Sphingobacteriia</taxon>
        <taxon>Sphingobacteriales</taxon>
        <taxon>Sphingobacteriaceae</taxon>
        <taxon>Solitalea</taxon>
    </lineage>
</organism>
<dbReference type="PANTHER" id="PTHR33990:SF1">
    <property type="entry name" value="PROTEIN YJDN"/>
    <property type="match status" value="1"/>
</dbReference>
<dbReference type="HOGENOM" id="CLU_046006_17_2_10"/>
<dbReference type="eggNOG" id="COG2764">
    <property type="taxonomic scope" value="Bacteria"/>
</dbReference>
<protein>
    <recommendedName>
        <fullName evidence="1">Glyoxalase/fosfomycin resistance/dioxygenase domain-containing protein</fullName>
    </recommendedName>
</protein>
<dbReference type="OrthoDB" id="9795306at2"/>
<dbReference type="Pfam" id="PF00903">
    <property type="entry name" value="Glyoxalase"/>
    <property type="match status" value="1"/>
</dbReference>
<sequence>MTNIDIYLHFNGNSKEAFSFYQSIFGGDFITAQRYKDLPGGDKMTTEDQEKMMHISLKITPSTTLMATDILTKNDDELKFGNNFHICIQAENEKEADKLFQALSKDGKIEMPMNKTFWGAYFGMCQDRFDLLWMINFTYPPIN</sequence>
<dbReference type="InterPro" id="IPR004360">
    <property type="entry name" value="Glyas_Fos-R_dOase_dom"/>
</dbReference>